<sequence>MRHFAPVTMAPSGRPRVLISDTVFQKEAELDKDFIICYFNAHSKSTPPLKAIKIWAHLTGVPLDLRHDEGMSLVAGLIGEPREMDDFTKNLKSQFTILGSTDLLSLSRARSYCEKLPTAPPSGSLHALSVVPLPSLSHPMPIVHVSVSNRTLLNTLASNPFITPEHVPRPSLKRSRSSRTLSPPLSSNTNPNLFAQSLALLNPVISHKTNLNTSYVPLFQLAFPSASQDSSILSEDPPLLS</sequence>
<gene>
    <name evidence="2" type="ORF">F2Q69_00048871</name>
</gene>
<feature type="compositionally biased region" description="Low complexity" evidence="1">
    <location>
        <begin position="178"/>
        <end position="187"/>
    </location>
</feature>
<evidence type="ECO:0000256" key="1">
    <source>
        <dbReference type="SAM" id="MobiDB-lite"/>
    </source>
</evidence>
<reference evidence="2" key="1">
    <citation type="submission" date="2019-12" db="EMBL/GenBank/DDBJ databases">
        <title>Genome sequencing and annotation of Brassica cretica.</title>
        <authorList>
            <person name="Studholme D.J."/>
            <person name="Sarris P."/>
        </authorList>
    </citation>
    <scope>NUCLEOTIDE SEQUENCE</scope>
    <source>
        <strain evidence="2">PFS-109/04</strain>
        <tissue evidence="2">Leaf</tissue>
    </source>
</reference>
<evidence type="ECO:0000313" key="3">
    <source>
        <dbReference type="Proteomes" id="UP000712600"/>
    </source>
</evidence>
<protein>
    <recommendedName>
        <fullName evidence="4">DUF4283 domain-containing protein</fullName>
    </recommendedName>
</protein>
<name>A0A8S9Q6F3_BRACR</name>
<evidence type="ECO:0008006" key="4">
    <source>
        <dbReference type="Google" id="ProtNLM"/>
    </source>
</evidence>
<evidence type="ECO:0000313" key="2">
    <source>
        <dbReference type="EMBL" id="KAF3526206.1"/>
    </source>
</evidence>
<dbReference type="EMBL" id="QGKX02001347">
    <property type="protein sequence ID" value="KAF3526206.1"/>
    <property type="molecule type" value="Genomic_DNA"/>
</dbReference>
<dbReference type="AlphaFoldDB" id="A0A8S9Q6F3"/>
<proteinExistence type="predicted"/>
<accession>A0A8S9Q6F3</accession>
<feature type="region of interest" description="Disordered" evidence="1">
    <location>
        <begin position="164"/>
        <end position="188"/>
    </location>
</feature>
<organism evidence="2 3">
    <name type="scientific">Brassica cretica</name>
    <name type="common">Mustard</name>
    <dbReference type="NCBI Taxonomy" id="69181"/>
    <lineage>
        <taxon>Eukaryota</taxon>
        <taxon>Viridiplantae</taxon>
        <taxon>Streptophyta</taxon>
        <taxon>Embryophyta</taxon>
        <taxon>Tracheophyta</taxon>
        <taxon>Spermatophyta</taxon>
        <taxon>Magnoliopsida</taxon>
        <taxon>eudicotyledons</taxon>
        <taxon>Gunneridae</taxon>
        <taxon>Pentapetalae</taxon>
        <taxon>rosids</taxon>
        <taxon>malvids</taxon>
        <taxon>Brassicales</taxon>
        <taxon>Brassicaceae</taxon>
        <taxon>Brassiceae</taxon>
        <taxon>Brassica</taxon>
    </lineage>
</organism>
<comment type="caution">
    <text evidence="2">The sequence shown here is derived from an EMBL/GenBank/DDBJ whole genome shotgun (WGS) entry which is preliminary data.</text>
</comment>
<dbReference type="Proteomes" id="UP000712600">
    <property type="component" value="Unassembled WGS sequence"/>
</dbReference>